<dbReference type="EMBL" id="JAQJZL010000003">
    <property type="protein sequence ID" value="KAJ6047317.1"/>
    <property type="molecule type" value="Genomic_DNA"/>
</dbReference>
<accession>A0AAD6IHV2</accession>
<dbReference type="Proteomes" id="UP001219568">
    <property type="component" value="Unassembled WGS sequence"/>
</dbReference>
<dbReference type="AlphaFoldDB" id="A0AAD6IHV2"/>
<keyword evidence="2" id="KW-1185">Reference proteome</keyword>
<evidence type="ECO:0000313" key="2">
    <source>
        <dbReference type="Proteomes" id="UP001219568"/>
    </source>
</evidence>
<comment type="caution">
    <text evidence="1">The sequence shown here is derived from an EMBL/GenBank/DDBJ whole genome shotgun (WGS) entry which is preliminary data.</text>
</comment>
<reference evidence="1" key="2">
    <citation type="submission" date="2023-01" db="EMBL/GenBank/DDBJ databases">
        <authorList>
            <person name="Petersen C."/>
        </authorList>
    </citation>
    <scope>NUCLEOTIDE SEQUENCE</scope>
    <source>
        <strain evidence="1">IBT 15450</strain>
    </source>
</reference>
<reference evidence="1" key="1">
    <citation type="journal article" date="2023" name="IMA Fungus">
        <title>Comparative genomic study of the Penicillium genus elucidates a diverse pangenome and 15 lateral gene transfer events.</title>
        <authorList>
            <person name="Petersen C."/>
            <person name="Sorensen T."/>
            <person name="Nielsen M.R."/>
            <person name="Sondergaard T.E."/>
            <person name="Sorensen J.L."/>
            <person name="Fitzpatrick D.A."/>
            <person name="Frisvad J.C."/>
            <person name="Nielsen K.L."/>
        </authorList>
    </citation>
    <scope>NUCLEOTIDE SEQUENCE</scope>
    <source>
        <strain evidence="1">IBT 15450</strain>
    </source>
</reference>
<evidence type="ECO:0000313" key="1">
    <source>
        <dbReference type="EMBL" id="KAJ6047317.1"/>
    </source>
</evidence>
<gene>
    <name evidence="1" type="ORF">N7460_003464</name>
</gene>
<organism evidence="1 2">
    <name type="scientific">Penicillium canescens</name>
    <dbReference type="NCBI Taxonomy" id="5083"/>
    <lineage>
        <taxon>Eukaryota</taxon>
        <taxon>Fungi</taxon>
        <taxon>Dikarya</taxon>
        <taxon>Ascomycota</taxon>
        <taxon>Pezizomycotina</taxon>
        <taxon>Eurotiomycetes</taxon>
        <taxon>Eurotiomycetidae</taxon>
        <taxon>Eurotiales</taxon>
        <taxon>Aspergillaceae</taxon>
        <taxon>Penicillium</taxon>
    </lineage>
</organism>
<proteinExistence type="predicted"/>
<protein>
    <submittedName>
        <fullName evidence="1">Uncharacterized protein</fullName>
    </submittedName>
</protein>
<name>A0AAD6IHV2_PENCN</name>
<sequence length="77" mass="8133">MGPPASRCTSLIIDPSKCDVAFDYFPGAISGHGNCHFTIVVSHLWLSGDGSVLAPDVSKKCTSERDATSLQRGQAPK</sequence>